<dbReference type="InterPro" id="IPR019448">
    <property type="entry name" value="NT-C2"/>
</dbReference>
<feature type="coiled-coil region" evidence="1">
    <location>
        <begin position="1413"/>
        <end position="1475"/>
    </location>
</feature>
<feature type="coiled-coil region" evidence="1">
    <location>
        <begin position="849"/>
        <end position="935"/>
    </location>
</feature>
<dbReference type="Pfam" id="PF10358">
    <property type="entry name" value="NT-C2"/>
    <property type="match status" value="1"/>
</dbReference>
<feature type="coiled-coil region" evidence="1">
    <location>
        <begin position="562"/>
        <end position="596"/>
    </location>
</feature>
<evidence type="ECO:0000259" key="3">
    <source>
        <dbReference type="PROSITE" id="PS51840"/>
    </source>
</evidence>
<keyword evidence="1" id="KW-0175">Coiled coil</keyword>
<feature type="coiled-coil region" evidence="1">
    <location>
        <begin position="318"/>
        <end position="345"/>
    </location>
</feature>
<reference evidence="4" key="1">
    <citation type="submission" date="2020-07" db="EMBL/GenBank/DDBJ databases">
        <authorList>
            <person name="Lin J."/>
        </authorList>
    </citation>
    <scope>NUCLEOTIDE SEQUENCE</scope>
</reference>
<protein>
    <recommendedName>
        <fullName evidence="3">C2 NT-type domain-containing protein</fullName>
    </recommendedName>
</protein>
<dbReference type="PANTHER" id="PTHR34452">
    <property type="entry name" value="MYOSIN HEAVY CHAIN-RELATED PROTEIN"/>
    <property type="match status" value="1"/>
</dbReference>
<evidence type="ECO:0000256" key="1">
    <source>
        <dbReference type="SAM" id="Coils"/>
    </source>
</evidence>
<proteinExistence type="predicted"/>
<accession>A0A6V7QS16</accession>
<evidence type="ECO:0000256" key="2">
    <source>
        <dbReference type="SAM" id="MobiDB-lite"/>
    </source>
</evidence>
<feature type="coiled-coil region" evidence="1">
    <location>
        <begin position="1712"/>
        <end position="1765"/>
    </location>
</feature>
<feature type="region of interest" description="Disordered" evidence="2">
    <location>
        <begin position="1671"/>
        <end position="1698"/>
    </location>
</feature>
<feature type="coiled-coil region" evidence="1">
    <location>
        <begin position="488"/>
        <end position="536"/>
    </location>
</feature>
<dbReference type="PANTHER" id="PTHR34452:SF1">
    <property type="entry name" value="SPORULATION-SPECIFIC PROTEIN"/>
    <property type="match status" value="1"/>
</dbReference>
<feature type="coiled-coil region" evidence="1">
    <location>
        <begin position="1573"/>
        <end position="1607"/>
    </location>
</feature>
<feature type="coiled-coil region" evidence="1">
    <location>
        <begin position="1361"/>
        <end position="1388"/>
    </location>
</feature>
<feature type="region of interest" description="Disordered" evidence="2">
    <location>
        <begin position="234"/>
        <end position="255"/>
    </location>
</feature>
<name>A0A6V7QS16_ANACO</name>
<feature type="domain" description="C2 NT-type" evidence="3">
    <location>
        <begin position="6"/>
        <end position="141"/>
    </location>
</feature>
<feature type="coiled-coil region" evidence="1">
    <location>
        <begin position="994"/>
        <end position="1028"/>
    </location>
</feature>
<dbReference type="PROSITE" id="PS51840">
    <property type="entry name" value="C2_NT"/>
    <property type="match status" value="1"/>
</dbReference>
<feature type="region of interest" description="Disordered" evidence="2">
    <location>
        <begin position="731"/>
        <end position="751"/>
    </location>
</feature>
<feature type="coiled-coil region" evidence="1">
    <location>
        <begin position="1089"/>
        <end position="1220"/>
    </location>
</feature>
<sequence length="1918" mass="220560">MSRIPKWKNEKTKVKVVFRLQFHATHIPQTGWDKLLVSFIPHETGKPIAKTNKANVRNGSCKWSDPIYETTRLLLDTRTKQYDEKLYKLVVAMGSSRSSLLGEVDINLADFVDALKPSSVALPLDSCDYGTVLHVTVQLLTSKTGFRYCFSATMSWFIDYYTISYMLLHNFREFEQQRELTVKGLQMMSNQRSHNSDIVAHSTEIPGEHIDKVNARVRFKENFMEFPSVKELADSNEDYEDPAAGADGSSYTSDSLCTEKNDVSVPHEIDSFKSTIPSNISGYPLSQSPKSDKEDYLNRGWSSDYSGDHDLTIAYEENNRLRSRLEVAESAFLQLKSEAKSLQRVTDELSAETQGLAQQLVVELSSGEELMREVVMLKSECSRFKKDLEELKSAEVLQRSHDMHSQGIEWLQGLLLVESKVQEIQKKACFGFHGNDFDFLRADFRIVESILNNLKKGINNQGQGLEGLVGVKKAGSACMMEEKMCELLEKLEQSKTENEAVMKKMSQMERYYEAFIQQLEESQKQTLKELEDLRNAHASSLYTVSLLQEQIAKEHQEMDVHLMRLAEEKKILESQNKELEKRAAVSETALKRVRQNYSIAVNRLQKDLELLSFQVLSMYETNETLAKQAFSDSYQNYPHDNLEENILIKTDPGLSQLQNGSSDNFVDKMNSKIYLLGDPKSKELYCKDEACVNEIDSSYSVWVASQHGRELIKNLGLSADLPPETEKHEVLERSIDSSESDKRQINHGNDTEDVRTSFNRLKELYSSLEAEFSDLHAVNIQQEVFSDILLQTLHAVNDGIKCTRDKIVDLEQQLDQSNYVRESLVFKLDGALDQCKKMEENEAKYISKCDDLTLKNQILEAKLEDFLVENTCLSDKFAEYEKLMMECRAYERQCKSWSEERNRFENLLVQESLQKNRLTEEFTALKENFVKLSSENDDLQKGITALQVGLRDLCCNMISCNKQIDSCPFNYAHIQHQLENKNYMATLTCLEQFNLQACQKIIQLNQEKKEMEEVKETLESSLKKTQLDMCNMKEKFESDVEAMTTKLDISSKLVEKLQVEFQVVTEKFKLGSETEEKLAIKNMELSSWLEMLEIDLQRFTDERQNLLEKLQVFDALNEELERTKTSLIECKQENQTLIMSLQSRDEASIQMENELQSIKENLRSTHEDLQEENALREGLESVISNLSSQMKEKDQYMLSFNEQKAELVYLREKVQDLEEANSGMQDLLLHDEENQRILEGENLSLRLQIVDVANNLVAFDEEFLVGDIEVIYLRSQLKELVALVKSLGEDLEVLDQKNKDTMTVLKLHLSNEKELVDRNAGLSTALQSLKCKYEKVVHENEGLVDSINSNHAIVQANSSREQQYEDEIVRLNDMKAKLEEQVDHLISSRYELEIANLLFRSKLGEQQIKMSVLLECNNELMKLREQNNELTHKLSEQTLKTEEFKNLSIHLRELKDKADAEHHQQIREKKEVEESLRIAFIKEQYETKIQELKNQLYVSKRYTEEMLLKLQNALDEVETGKKNEISLAKRIEELSMKISEMEPELHMVLTDRKELVKAYDNIKSELECSILNLKCCQEEKVKLEASLQECQEERKRNKVELELVKRLLENIAATGNEQSQENHDSGASGVTSMGQILEDVNSGFNSVCEEMPNISSSNSGRDQGITALANPLDNVHGNYTPNAIPPSSSSGDSKDAEQDSLKEFTYMSSSSMAQASENAEIENKRNTTLENTTKDSVAEEHFRDQQRLKTRMNLLEKELEKLKNENLSPLLPLEDRIDNPSLYGMQRSISQLDMANEHLGSIFPLFKELPGSGSAWERVLALELELAEALQAKKKANIRFQSSFLKQHNDEEAVLQSFRDINELIQEMFDSKKRYIAIESELKEMQGRYSQLSLQFAEVEGERQKLMMVLKNRSPKKQ</sequence>
<feature type="compositionally biased region" description="Polar residues" evidence="2">
    <location>
        <begin position="1677"/>
        <end position="1691"/>
    </location>
</feature>
<evidence type="ECO:0000313" key="4">
    <source>
        <dbReference type="EMBL" id="CAD1845555.1"/>
    </source>
</evidence>
<gene>
    <name evidence="4" type="ORF">CB5_LOCUS28766</name>
</gene>
<dbReference type="EMBL" id="CAJEUB010000003">
    <property type="protein sequence ID" value="CAD1845555.1"/>
    <property type="molecule type" value="Genomic_DNA"/>
</dbReference>
<organism evidence="4">
    <name type="scientific">Ananas comosus var. bracteatus</name>
    <name type="common">red pineapple</name>
    <dbReference type="NCBI Taxonomy" id="296719"/>
    <lineage>
        <taxon>Eukaryota</taxon>
        <taxon>Viridiplantae</taxon>
        <taxon>Streptophyta</taxon>
        <taxon>Embryophyta</taxon>
        <taxon>Tracheophyta</taxon>
        <taxon>Spermatophyta</taxon>
        <taxon>Magnoliopsida</taxon>
        <taxon>Liliopsida</taxon>
        <taxon>Poales</taxon>
        <taxon>Bromeliaceae</taxon>
        <taxon>Bromelioideae</taxon>
        <taxon>Ananas</taxon>
    </lineage>
</organism>